<dbReference type="SMART" id="SM00644">
    <property type="entry name" value="Ami_2"/>
    <property type="match status" value="1"/>
</dbReference>
<feature type="domain" description="Peptidoglycan recognition protein family" evidence="6">
    <location>
        <begin position="162"/>
        <end position="305"/>
    </location>
</feature>
<evidence type="ECO:0000313" key="8">
    <source>
        <dbReference type="Proteomes" id="UP001353858"/>
    </source>
</evidence>
<evidence type="ECO:0000256" key="1">
    <source>
        <dbReference type="ARBA" id="ARBA00007553"/>
    </source>
</evidence>
<dbReference type="InterPro" id="IPR015510">
    <property type="entry name" value="PGRP"/>
</dbReference>
<dbReference type="GO" id="GO:0008270">
    <property type="term" value="F:zinc ion binding"/>
    <property type="evidence" value="ECO:0007669"/>
    <property type="project" value="InterPro"/>
</dbReference>
<evidence type="ECO:0000256" key="2">
    <source>
        <dbReference type="ARBA" id="ARBA00022588"/>
    </source>
</evidence>
<dbReference type="SUPFAM" id="SSF55846">
    <property type="entry name" value="N-acetylmuramoyl-L-alanine amidase-like"/>
    <property type="match status" value="1"/>
</dbReference>
<comment type="function">
    <text evidence="4">Peptidoglycan-recognition protein probably involved in innate immunity by binding to peptidoglycans (PGN) of bacteria and activating the prophenoloxidase (proPO) cascade immune response. Binds to 1,3-beta-D-glucan and PGN.</text>
</comment>
<dbReference type="InterPro" id="IPR006619">
    <property type="entry name" value="PGRP_domain_met/bac"/>
</dbReference>
<keyword evidence="2" id="KW-0399">Innate immunity</keyword>
<dbReference type="Gene3D" id="3.40.80.10">
    <property type="entry name" value="Peptidoglycan recognition protein-like"/>
    <property type="match status" value="1"/>
</dbReference>
<dbReference type="CDD" id="cd06583">
    <property type="entry name" value="PGRP"/>
    <property type="match status" value="1"/>
</dbReference>
<protein>
    <recommendedName>
        <fullName evidence="9">Peptidoglycan recognition protein</fullName>
    </recommendedName>
</protein>
<dbReference type="SMART" id="SM00701">
    <property type="entry name" value="PGRP"/>
    <property type="match status" value="1"/>
</dbReference>
<gene>
    <name evidence="7" type="ORF">RN001_009716</name>
</gene>
<dbReference type="PANTHER" id="PTHR11022">
    <property type="entry name" value="PEPTIDOGLYCAN RECOGNITION PROTEIN"/>
    <property type="match status" value="1"/>
</dbReference>
<reference evidence="8" key="1">
    <citation type="submission" date="2023-01" db="EMBL/GenBank/DDBJ databases">
        <title>Key to firefly adult light organ development and bioluminescence: homeobox transcription factors regulate luciferase expression and transportation to peroxisome.</title>
        <authorList>
            <person name="Fu X."/>
        </authorList>
    </citation>
    <scope>NUCLEOTIDE SEQUENCE [LARGE SCALE GENOMIC DNA]</scope>
</reference>
<evidence type="ECO:0008006" key="9">
    <source>
        <dbReference type="Google" id="ProtNLM"/>
    </source>
</evidence>
<evidence type="ECO:0000259" key="5">
    <source>
        <dbReference type="SMART" id="SM00644"/>
    </source>
</evidence>
<dbReference type="Pfam" id="PF01510">
    <property type="entry name" value="Amidase_2"/>
    <property type="match status" value="1"/>
</dbReference>
<keyword evidence="8" id="KW-1185">Reference proteome</keyword>
<dbReference type="AlphaFoldDB" id="A0AAN7NZY6"/>
<comment type="similarity">
    <text evidence="1">Belongs to the N-acetylmuramoyl-L-alanine amidase 2 family.</text>
</comment>
<dbReference type="PANTHER" id="PTHR11022:SF41">
    <property type="entry name" value="PEPTIDOGLYCAN-RECOGNITION PROTEIN LC-RELATED"/>
    <property type="match status" value="1"/>
</dbReference>
<dbReference type="GO" id="GO:0045087">
    <property type="term" value="P:innate immune response"/>
    <property type="evidence" value="ECO:0007669"/>
    <property type="project" value="UniProtKB-KW"/>
</dbReference>
<accession>A0AAN7NZY6</accession>
<evidence type="ECO:0000259" key="6">
    <source>
        <dbReference type="SMART" id="SM00701"/>
    </source>
</evidence>
<dbReference type="InterPro" id="IPR036505">
    <property type="entry name" value="Amidase/PGRP_sf"/>
</dbReference>
<sequence>MSCGMSENKEMESYVCTKCQDVDVELHNKNKCEELVDYKCNKWFAESAIHEDHSSILESETSDSLSVSETTEDTGSEISDLCQNRIVDLNGEVVDVLGNLKINQKSYRNINLTQCNNVHLGTVAKIYGPVQINQTIHNAVKNVVSPEVFLNGAAATRTANKLHIINRLNWLAQDPVGEIDRLDGPVKLVIISHTATQSALTQAENVHLVRLVQTFHIESKKWYDIGYNFLVGCDGIVYEGRGWGAVGAHTFGYNNVAIGISFVGCFMNVLPNEAALYQAKALIEHGVEIGEIDKDYVLVGHCQCCPTESPGMMLFNEIKTWDHWSSVVPT</sequence>
<comment type="caution">
    <text evidence="7">The sequence shown here is derived from an EMBL/GenBank/DDBJ whole genome shotgun (WGS) entry which is preliminary data.</text>
</comment>
<dbReference type="GO" id="GO:0008745">
    <property type="term" value="F:N-acetylmuramoyl-L-alanine amidase activity"/>
    <property type="evidence" value="ECO:0007669"/>
    <property type="project" value="InterPro"/>
</dbReference>
<dbReference type="FunFam" id="3.40.80.10:FF:000001">
    <property type="entry name" value="Peptidoglycan recognition protein 1"/>
    <property type="match status" value="1"/>
</dbReference>
<dbReference type="InterPro" id="IPR002502">
    <property type="entry name" value="Amidase_domain"/>
</dbReference>
<evidence type="ECO:0000256" key="4">
    <source>
        <dbReference type="ARBA" id="ARBA00057187"/>
    </source>
</evidence>
<dbReference type="EMBL" id="JARPUR010000004">
    <property type="protein sequence ID" value="KAK4877210.1"/>
    <property type="molecule type" value="Genomic_DNA"/>
</dbReference>
<keyword evidence="3" id="KW-0391">Immunity</keyword>
<evidence type="ECO:0000256" key="3">
    <source>
        <dbReference type="ARBA" id="ARBA00022859"/>
    </source>
</evidence>
<dbReference type="GO" id="GO:0009253">
    <property type="term" value="P:peptidoglycan catabolic process"/>
    <property type="evidence" value="ECO:0007669"/>
    <property type="project" value="InterPro"/>
</dbReference>
<organism evidence="7 8">
    <name type="scientific">Aquatica leii</name>
    <dbReference type="NCBI Taxonomy" id="1421715"/>
    <lineage>
        <taxon>Eukaryota</taxon>
        <taxon>Metazoa</taxon>
        <taxon>Ecdysozoa</taxon>
        <taxon>Arthropoda</taxon>
        <taxon>Hexapoda</taxon>
        <taxon>Insecta</taxon>
        <taxon>Pterygota</taxon>
        <taxon>Neoptera</taxon>
        <taxon>Endopterygota</taxon>
        <taxon>Coleoptera</taxon>
        <taxon>Polyphaga</taxon>
        <taxon>Elateriformia</taxon>
        <taxon>Elateroidea</taxon>
        <taxon>Lampyridae</taxon>
        <taxon>Luciolinae</taxon>
        <taxon>Aquatica</taxon>
    </lineage>
</organism>
<proteinExistence type="inferred from homology"/>
<name>A0AAN7NZY6_9COLE</name>
<evidence type="ECO:0000313" key="7">
    <source>
        <dbReference type="EMBL" id="KAK4877210.1"/>
    </source>
</evidence>
<feature type="domain" description="N-acetylmuramoyl-L-alanine amidase" evidence="5">
    <location>
        <begin position="174"/>
        <end position="311"/>
    </location>
</feature>
<dbReference type="Proteomes" id="UP001353858">
    <property type="component" value="Unassembled WGS sequence"/>
</dbReference>